<accession>A0A849IG72</accession>
<evidence type="ECO:0000256" key="4">
    <source>
        <dbReference type="ARBA" id="ARBA00022989"/>
    </source>
</evidence>
<dbReference type="InterPro" id="IPR018076">
    <property type="entry name" value="T2SS_GspF_dom"/>
</dbReference>
<dbReference type="Gene3D" id="1.20.81.30">
    <property type="entry name" value="Type II secretion system (T2SS), domain F"/>
    <property type="match status" value="1"/>
</dbReference>
<keyword evidence="5 6" id="KW-0472">Membrane</keyword>
<dbReference type="EMBL" id="JABEPP010000007">
    <property type="protein sequence ID" value="NNM74947.1"/>
    <property type="molecule type" value="Genomic_DNA"/>
</dbReference>
<keyword evidence="2" id="KW-1003">Cell membrane</keyword>
<evidence type="ECO:0000256" key="1">
    <source>
        <dbReference type="ARBA" id="ARBA00004651"/>
    </source>
</evidence>
<dbReference type="Pfam" id="PF00482">
    <property type="entry name" value="T2SSF"/>
    <property type="match status" value="1"/>
</dbReference>
<dbReference type="GO" id="GO:0005886">
    <property type="term" value="C:plasma membrane"/>
    <property type="evidence" value="ECO:0007669"/>
    <property type="project" value="UniProtKB-SubCell"/>
</dbReference>
<feature type="transmembrane region" description="Helical" evidence="6">
    <location>
        <begin position="119"/>
        <end position="138"/>
    </location>
</feature>
<evidence type="ECO:0000313" key="9">
    <source>
        <dbReference type="Proteomes" id="UP000564885"/>
    </source>
</evidence>
<dbReference type="InterPro" id="IPR042094">
    <property type="entry name" value="T2SS_GspF_sf"/>
</dbReference>
<organism evidence="8 9">
    <name type="scientific">Enterovirga aerilata</name>
    <dbReference type="NCBI Taxonomy" id="2730920"/>
    <lineage>
        <taxon>Bacteria</taxon>
        <taxon>Pseudomonadati</taxon>
        <taxon>Pseudomonadota</taxon>
        <taxon>Alphaproteobacteria</taxon>
        <taxon>Hyphomicrobiales</taxon>
        <taxon>Methylobacteriaceae</taxon>
        <taxon>Enterovirga</taxon>
    </lineage>
</organism>
<feature type="transmembrane region" description="Helical" evidence="6">
    <location>
        <begin position="6"/>
        <end position="28"/>
    </location>
</feature>
<protein>
    <submittedName>
        <fullName evidence="8">Type II secretion system F family protein</fullName>
    </submittedName>
</protein>
<comment type="subcellular location">
    <subcellularLocation>
        <location evidence="1">Cell membrane</location>
        <topology evidence="1">Multi-pass membrane protein</topology>
    </subcellularLocation>
</comment>
<evidence type="ECO:0000313" key="8">
    <source>
        <dbReference type="EMBL" id="NNM74947.1"/>
    </source>
</evidence>
<keyword evidence="4 6" id="KW-1133">Transmembrane helix</keyword>
<name>A0A849IG72_9HYPH</name>
<evidence type="ECO:0000256" key="3">
    <source>
        <dbReference type="ARBA" id="ARBA00022692"/>
    </source>
</evidence>
<dbReference type="PANTHER" id="PTHR35007:SF1">
    <property type="entry name" value="PILUS ASSEMBLY PROTEIN"/>
    <property type="match status" value="1"/>
</dbReference>
<comment type="caution">
    <text evidence="8">The sequence shown here is derived from an EMBL/GenBank/DDBJ whole genome shotgun (WGS) entry which is preliminary data.</text>
</comment>
<feature type="transmembrane region" description="Helical" evidence="6">
    <location>
        <begin position="291"/>
        <end position="315"/>
    </location>
</feature>
<sequence>MDMSIVAAIVLAAAAAGGLAYVFVYPLLSGEARAEKRQRALVGEGERRPERAGRGADRREQIAQSLKELEEREKNRHKISLEQRIAHAGLNWTRSRFYLISAGVGFTVALVLFSMTGNLVLAAVGAFAGGLGAPRWFLGFMKKRRLNRYLEELPNAIDVIVRGIRSGLPLGDCLRIIASEAQEPVRSEFRYLVEQQTLGLSVGEAVAKLYERVPVAESNFFAIVIGIQQKSGGNLAETLGNLSRVLRERRKMKQKIIAMSMEAKASAGIIAALPFVVALLTYITSPTYIELLWITFMGKIMLAVSAIWMTFGILVMRKMINFDF</sequence>
<dbReference type="PANTHER" id="PTHR35007">
    <property type="entry name" value="INTEGRAL MEMBRANE PROTEIN-RELATED"/>
    <property type="match status" value="1"/>
</dbReference>
<reference evidence="8 9" key="1">
    <citation type="submission" date="2020-04" db="EMBL/GenBank/DDBJ databases">
        <title>Enterovirga sp. isolate from soil.</title>
        <authorList>
            <person name="Chea S."/>
            <person name="Kim D.-U."/>
        </authorList>
    </citation>
    <scope>NUCLEOTIDE SEQUENCE [LARGE SCALE GENOMIC DNA]</scope>
    <source>
        <strain evidence="8 9">DB1703</strain>
    </source>
</reference>
<dbReference type="AlphaFoldDB" id="A0A849IG72"/>
<feature type="domain" description="Type II secretion system protein GspF" evidence="7">
    <location>
        <begin position="157"/>
        <end position="280"/>
    </location>
</feature>
<keyword evidence="3 6" id="KW-0812">Transmembrane</keyword>
<evidence type="ECO:0000256" key="2">
    <source>
        <dbReference type="ARBA" id="ARBA00022475"/>
    </source>
</evidence>
<keyword evidence="9" id="KW-1185">Reference proteome</keyword>
<feature type="transmembrane region" description="Helical" evidence="6">
    <location>
        <begin position="265"/>
        <end position="285"/>
    </location>
</feature>
<dbReference type="RefSeq" id="WP_430395086.1">
    <property type="nucleotide sequence ID" value="NZ_JABEPP010000007.1"/>
</dbReference>
<gene>
    <name evidence="8" type="ORF">HJG44_21530</name>
</gene>
<proteinExistence type="predicted"/>
<dbReference type="Proteomes" id="UP000564885">
    <property type="component" value="Unassembled WGS sequence"/>
</dbReference>
<evidence type="ECO:0000256" key="5">
    <source>
        <dbReference type="ARBA" id="ARBA00023136"/>
    </source>
</evidence>
<evidence type="ECO:0000256" key="6">
    <source>
        <dbReference type="SAM" id="Phobius"/>
    </source>
</evidence>
<evidence type="ECO:0000259" key="7">
    <source>
        <dbReference type="Pfam" id="PF00482"/>
    </source>
</evidence>
<feature type="transmembrane region" description="Helical" evidence="6">
    <location>
        <begin position="97"/>
        <end position="113"/>
    </location>
</feature>